<name>A0A6G9J491_9BACL</name>
<dbReference type="RefSeq" id="WP_062754069.1">
    <property type="nucleotide sequence ID" value="NZ_BDAQ01000004.1"/>
</dbReference>
<evidence type="ECO:0000313" key="1">
    <source>
        <dbReference type="EMBL" id="MBB3869887.1"/>
    </source>
</evidence>
<dbReference type="Pfam" id="PF05762">
    <property type="entry name" value="VWA_CoxE"/>
    <property type="match status" value="1"/>
</dbReference>
<dbReference type="InterPro" id="IPR008912">
    <property type="entry name" value="Uncharacterised_CoxE"/>
</dbReference>
<dbReference type="Proteomes" id="UP000613002">
    <property type="component" value="Unassembled WGS sequence"/>
</dbReference>
<dbReference type="InterPro" id="IPR036465">
    <property type="entry name" value="vWFA_dom_sf"/>
</dbReference>
<proteinExistence type="predicted"/>
<sequence length="374" mass="41737">MEHITAGEIGRLTGSIVRQVADFAPWLRKRGFRAGVPETLTALAALTELNLASIDEVCSAFRSIYARTPAEWGIFPTLFEQYFGIREARLEEKRRLQPEDLMGGTGSGENAERPPLEITQGILAGYHPNDGERFALRADGQVLKDVVKLTQLAVRTMDAPRGRKWQSRGREKIDLRQTIRSALRQSGEPFELKMRQRSPDKPRIVLVMDISGSMKPYAPFITSLAWSFTRVRARTQIFLFSTRLLRVTSLIARKGLSGIPYSDLPGLRGGTRIGDALAQLLHRYSSLLQRHTCVIIISDGFDAGHPEQMHVSMRDLADRVGRIVWINPLLGEPGYEPTSVGMSIALPYIDAFVDVHDVTTWKKAVHSGVLRAAP</sequence>
<comment type="caution">
    <text evidence="1">The sequence shown here is derived from an EMBL/GenBank/DDBJ whole genome shotgun (WGS) entry which is preliminary data.</text>
</comment>
<dbReference type="AlphaFoldDB" id="A0A6G9J491"/>
<keyword evidence="2" id="KW-1185">Reference proteome</keyword>
<accession>A0A6G9J491</accession>
<evidence type="ECO:0000313" key="2">
    <source>
        <dbReference type="Proteomes" id="UP000613002"/>
    </source>
</evidence>
<dbReference type="CDD" id="cd00198">
    <property type="entry name" value="vWFA"/>
    <property type="match status" value="1"/>
</dbReference>
<protein>
    <submittedName>
        <fullName evidence="1">Uncharacterized protein</fullName>
    </submittedName>
</protein>
<dbReference type="EMBL" id="JACICZ010000012">
    <property type="protein sequence ID" value="MBB3869887.1"/>
    <property type="molecule type" value="Genomic_DNA"/>
</dbReference>
<dbReference type="SUPFAM" id="SSF53300">
    <property type="entry name" value="vWA-like"/>
    <property type="match status" value="1"/>
</dbReference>
<dbReference type="PANTHER" id="PTHR39338">
    <property type="entry name" value="BLL5662 PROTEIN-RELATED"/>
    <property type="match status" value="1"/>
</dbReference>
<dbReference type="PANTHER" id="PTHR39338:SF6">
    <property type="entry name" value="BLL5662 PROTEIN"/>
    <property type="match status" value="1"/>
</dbReference>
<dbReference type="Gene3D" id="3.40.50.410">
    <property type="entry name" value="von Willebrand factor, type A domain"/>
    <property type="match status" value="1"/>
</dbReference>
<dbReference type="GeneID" id="94900193"/>
<gene>
    <name evidence="1" type="ORF">HNR78_002785</name>
</gene>
<organism evidence="1 2">
    <name type="scientific">Parageobacillus toebii NBRC 107807</name>
    <dbReference type="NCBI Taxonomy" id="1223503"/>
    <lineage>
        <taxon>Bacteria</taxon>
        <taxon>Bacillati</taxon>
        <taxon>Bacillota</taxon>
        <taxon>Bacilli</taxon>
        <taxon>Bacillales</taxon>
        <taxon>Anoxybacillaceae</taxon>
        <taxon>Parageobacillus</taxon>
    </lineage>
</organism>
<reference evidence="1 2" key="1">
    <citation type="submission" date="2020-08" db="EMBL/GenBank/DDBJ databases">
        <title>Genomic Encyclopedia of Type Strains, Phase IV (KMG-IV): sequencing the most valuable type-strain genomes for metagenomic binning, comparative biology and taxonomic classification.</title>
        <authorList>
            <person name="Goeker M."/>
        </authorList>
    </citation>
    <scope>NUCLEOTIDE SEQUENCE [LARGE SCALE GENOMIC DNA]</scope>
    <source>
        <strain evidence="1 2">DSM 14590</strain>
    </source>
</reference>